<proteinExistence type="predicted"/>
<evidence type="ECO:0000313" key="3">
    <source>
        <dbReference type="EMBL" id="OSM00230.1"/>
    </source>
</evidence>
<dbReference type="EMBL" id="LVJN01000021">
    <property type="protein sequence ID" value="OSM00230.1"/>
    <property type="molecule type" value="Genomic_DNA"/>
</dbReference>
<dbReference type="PANTHER" id="PTHR42208:SF1">
    <property type="entry name" value="HEAVY METAL TRANSPORTER"/>
    <property type="match status" value="1"/>
</dbReference>
<comment type="caution">
    <text evidence="3">The sequence shown here is derived from an EMBL/GenBank/DDBJ whole genome shotgun (WGS) entry which is preliminary data.</text>
</comment>
<keyword evidence="4" id="KW-1185">Reference proteome</keyword>
<evidence type="ECO:0000259" key="2">
    <source>
        <dbReference type="Pfam" id="PF13386"/>
    </source>
</evidence>
<accession>A0A1Y2JZ95</accession>
<protein>
    <submittedName>
        <fullName evidence="3">Putative Cbb3-type cytochrome oxidase assembly protein</fullName>
    </submittedName>
</protein>
<reference evidence="3 4" key="1">
    <citation type="journal article" date="2016" name="BMC Genomics">
        <title>Combined genomic and structural analyses of a cultured magnetotactic bacterium reveals its niche adaptation to a dynamic environment.</title>
        <authorList>
            <person name="Araujo A.C."/>
            <person name="Morillo V."/>
            <person name="Cypriano J."/>
            <person name="Teixeira L.C."/>
            <person name="Leao P."/>
            <person name="Lyra S."/>
            <person name="Almeida L.G."/>
            <person name="Bazylinski D.A."/>
            <person name="Vasconcellos A.T."/>
            <person name="Abreu F."/>
            <person name="Lins U."/>
        </authorList>
    </citation>
    <scope>NUCLEOTIDE SEQUENCE [LARGE SCALE GENOMIC DNA]</scope>
    <source>
        <strain evidence="3 4">IT-1</strain>
    </source>
</reference>
<dbReference type="Proteomes" id="UP000194003">
    <property type="component" value="Unassembled WGS sequence"/>
</dbReference>
<keyword evidence="1" id="KW-0472">Membrane</keyword>
<feature type="domain" description="Urease accessory protein UreH-like transmembrane" evidence="2">
    <location>
        <begin position="4"/>
        <end position="141"/>
    </location>
</feature>
<keyword evidence="1" id="KW-0812">Transmembrane</keyword>
<dbReference type="InterPro" id="IPR039447">
    <property type="entry name" value="UreH-like_TM_dom"/>
</dbReference>
<dbReference type="STRING" id="1434232.MAIT1_00696"/>
<gene>
    <name evidence="3" type="ORF">MAIT1_00696</name>
</gene>
<evidence type="ECO:0000313" key="4">
    <source>
        <dbReference type="Proteomes" id="UP000194003"/>
    </source>
</evidence>
<evidence type="ECO:0000256" key="1">
    <source>
        <dbReference type="SAM" id="Phobius"/>
    </source>
</evidence>
<dbReference type="PANTHER" id="PTHR42208">
    <property type="entry name" value="HEAVY METAL TRANSPORTER-RELATED"/>
    <property type="match status" value="1"/>
</dbReference>
<feature type="transmembrane region" description="Helical" evidence="1">
    <location>
        <begin position="59"/>
        <end position="84"/>
    </location>
</feature>
<sequence length="156" mass="16435">MIDLSAARHAMVVLAAGVVVAVGLNLLGLLSRIAGIERIGAVLWRHLQRPWRRLVPIKSAWGALLAGMIWGLLPCFLVYSALLWSMAANAVSAGCFAMLAFGAGTLPITLTVGLFSHRVLDGVAVGSLQKGLGVVMIVLGLVTIVNLGMPPEQHIH</sequence>
<keyword evidence="1" id="KW-1133">Transmembrane helix</keyword>
<feature type="transmembrane region" description="Helical" evidence="1">
    <location>
        <begin position="127"/>
        <end position="149"/>
    </location>
</feature>
<dbReference type="Pfam" id="PF13386">
    <property type="entry name" value="DsbD_2"/>
    <property type="match status" value="1"/>
</dbReference>
<dbReference type="AlphaFoldDB" id="A0A1Y2JZ95"/>
<feature type="transmembrane region" description="Helical" evidence="1">
    <location>
        <begin position="6"/>
        <end position="30"/>
    </location>
</feature>
<name>A0A1Y2JZ95_9PROT</name>
<organism evidence="3 4">
    <name type="scientific">Magnetofaba australis IT-1</name>
    <dbReference type="NCBI Taxonomy" id="1434232"/>
    <lineage>
        <taxon>Bacteria</taxon>
        <taxon>Pseudomonadati</taxon>
        <taxon>Pseudomonadota</taxon>
        <taxon>Magnetococcia</taxon>
        <taxon>Magnetococcales</taxon>
        <taxon>Magnetococcaceae</taxon>
        <taxon>Magnetofaba</taxon>
    </lineage>
</organism>
<feature type="transmembrane region" description="Helical" evidence="1">
    <location>
        <begin position="90"/>
        <end position="115"/>
    </location>
</feature>